<protein>
    <recommendedName>
        <fullName evidence="3">GAF domain-containing protein</fullName>
    </recommendedName>
</protein>
<reference evidence="1 2" key="1">
    <citation type="submission" date="2024-03" db="EMBL/GenBank/DDBJ databases">
        <title>Novel species of the genus Variovorax.</title>
        <authorList>
            <person name="Liu Q."/>
            <person name="Xin Y.-H."/>
        </authorList>
    </citation>
    <scope>NUCLEOTIDE SEQUENCE [LARGE SCALE GENOMIC DNA]</scope>
    <source>
        <strain evidence="1 2">KACC 18501</strain>
    </source>
</reference>
<accession>A0ABU8W830</accession>
<dbReference type="SUPFAM" id="SSF55781">
    <property type="entry name" value="GAF domain-like"/>
    <property type="match status" value="1"/>
</dbReference>
<dbReference type="EMBL" id="JBBKZV010000029">
    <property type="protein sequence ID" value="MEJ8826140.1"/>
    <property type="molecule type" value="Genomic_DNA"/>
</dbReference>
<evidence type="ECO:0000313" key="1">
    <source>
        <dbReference type="EMBL" id="MEJ8826140.1"/>
    </source>
</evidence>
<evidence type="ECO:0000313" key="2">
    <source>
        <dbReference type="Proteomes" id="UP001363010"/>
    </source>
</evidence>
<comment type="caution">
    <text evidence="1">The sequence shown here is derived from an EMBL/GenBank/DDBJ whole genome shotgun (WGS) entry which is preliminary data.</text>
</comment>
<keyword evidence="2" id="KW-1185">Reference proteome</keyword>
<name>A0ABU8W830_9BURK</name>
<organism evidence="1 2">
    <name type="scientific">Variovorax humicola</name>
    <dbReference type="NCBI Taxonomy" id="1769758"/>
    <lineage>
        <taxon>Bacteria</taxon>
        <taxon>Pseudomonadati</taxon>
        <taxon>Pseudomonadota</taxon>
        <taxon>Betaproteobacteria</taxon>
        <taxon>Burkholderiales</taxon>
        <taxon>Comamonadaceae</taxon>
        <taxon>Variovorax</taxon>
    </lineage>
</organism>
<sequence>MASQQVVNTFSQILKAQGLAGALAFLNDGVPLRYTAVHRYAGLLVKSVVFHDALGKRRPPFMSAMPLDKSFAKFIKPGTPFRTDDSSKDPRLTARPYEHIIVSYHGTALVTPAGHSWGVLCHFDFAPVPLSDSAFEVLESVAPIVASFAIDPHR</sequence>
<proteinExistence type="predicted"/>
<dbReference type="RefSeq" id="WP_340367178.1">
    <property type="nucleotide sequence ID" value="NZ_JBBKZV010000029.1"/>
</dbReference>
<gene>
    <name evidence="1" type="ORF">WKW80_29630</name>
</gene>
<dbReference type="InterPro" id="IPR029016">
    <property type="entry name" value="GAF-like_dom_sf"/>
</dbReference>
<dbReference type="Proteomes" id="UP001363010">
    <property type="component" value="Unassembled WGS sequence"/>
</dbReference>
<dbReference type="Gene3D" id="3.30.450.40">
    <property type="match status" value="1"/>
</dbReference>
<evidence type="ECO:0008006" key="3">
    <source>
        <dbReference type="Google" id="ProtNLM"/>
    </source>
</evidence>